<dbReference type="SUPFAM" id="SSF55729">
    <property type="entry name" value="Acyl-CoA N-acyltransferases (Nat)"/>
    <property type="match status" value="1"/>
</dbReference>
<keyword evidence="3" id="KW-1185">Reference proteome</keyword>
<dbReference type="Proteomes" id="UP000053815">
    <property type="component" value="Unassembled WGS sequence"/>
</dbReference>
<dbReference type="GO" id="GO:0016747">
    <property type="term" value="F:acyltransferase activity, transferring groups other than amino-acyl groups"/>
    <property type="evidence" value="ECO:0007669"/>
    <property type="project" value="InterPro"/>
</dbReference>
<keyword evidence="2" id="KW-0808">Transferase</keyword>
<dbReference type="STRING" id="91626.A0A0C9MZX7"/>
<dbReference type="InterPro" id="IPR016181">
    <property type="entry name" value="Acyl_CoA_acyltransferase"/>
</dbReference>
<dbReference type="AlphaFoldDB" id="A0A0C9MZX7"/>
<evidence type="ECO:0000313" key="2">
    <source>
        <dbReference type="EMBL" id="GAN07848.1"/>
    </source>
</evidence>
<dbReference type="InterPro" id="IPR000182">
    <property type="entry name" value="GNAT_dom"/>
</dbReference>
<protein>
    <submittedName>
        <fullName evidence="2">Acetyltransferase</fullName>
    </submittedName>
</protein>
<feature type="domain" description="N-acetyltransferase" evidence="1">
    <location>
        <begin position="16"/>
        <end position="188"/>
    </location>
</feature>
<sequence>MSPSEYYVREVATGDLKFAQQATDVINAAYNTHDGWTTEASIVSGHFTLEDTQNFIKHSHQGEFIQLLVFKRDKEGNDAEVVGSLLIVPFPDLEEKPTPGEAMITRFAISPSHQSKGLGRLLIESSLKSMKSAGYERCSLRVFENRPEVLSWYSKLGFKDTSERRDFKVPLGKQLLSNVQFVIMKKDL</sequence>
<dbReference type="OrthoDB" id="5689at2759"/>
<evidence type="ECO:0000313" key="3">
    <source>
        <dbReference type="Proteomes" id="UP000053815"/>
    </source>
</evidence>
<gene>
    <name evidence="2" type="ORF">MAM1_0179c07352</name>
</gene>
<evidence type="ECO:0000259" key="1">
    <source>
        <dbReference type="PROSITE" id="PS51186"/>
    </source>
</evidence>
<dbReference type="Pfam" id="PF00583">
    <property type="entry name" value="Acetyltransf_1"/>
    <property type="match status" value="1"/>
</dbReference>
<dbReference type="Gene3D" id="3.40.630.30">
    <property type="match status" value="1"/>
</dbReference>
<name>A0A0C9MZX7_9FUNG</name>
<reference evidence="2" key="1">
    <citation type="submission" date="2014-09" db="EMBL/GenBank/DDBJ databases">
        <title>Draft genome sequence of an oleaginous Mucoromycotina fungus Mucor ambiguus NBRC6742.</title>
        <authorList>
            <person name="Takeda I."/>
            <person name="Yamane N."/>
            <person name="Morita T."/>
            <person name="Tamano K."/>
            <person name="Machida M."/>
            <person name="Baker S."/>
            <person name="Koike H."/>
        </authorList>
    </citation>
    <scope>NUCLEOTIDE SEQUENCE</scope>
    <source>
        <strain evidence="2">NBRC 6742</strain>
    </source>
</reference>
<dbReference type="InterPro" id="IPR050276">
    <property type="entry name" value="MshD_Acetyltransferase"/>
</dbReference>
<accession>A0A0C9MZX7</accession>
<dbReference type="EMBL" id="DF836468">
    <property type="protein sequence ID" value="GAN07848.1"/>
    <property type="molecule type" value="Genomic_DNA"/>
</dbReference>
<dbReference type="CDD" id="cd04301">
    <property type="entry name" value="NAT_SF"/>
    <property type="match status" value="1"/>
</dbReference>
<dbReference type="PANTHER" id="PTHR43617:SF38">
    <property type="entry name" value="N-ACETYLTRANSFERASE DOMAIN-CONTAINING PROTEIN"/>
    <property type="match status" value="1"/>
</dbReference>
<dbReference type="PANTHER" id="PTHR43617">
    <property type="entry name" value="L-AMINO ACID N-ACETYLTRANSFERASE"/>
    <property type="match status" value="1"/>
</dbReference>
<dbReference type="PROSITE" id="PS51186">
    <property type="entry name" value="GNAT"/>
    <property type="match status" value="1"/>
</dbReference>
<organism evidence="2">
    <name type="scientific">Mucor ambiguus</name>
    <dbReference type="NCBI Taxonomy" id="91626"/>
    <lineage>
        <taxon>Eukaryota</taxon>
        <taxon>Fungi</taxon>
        <taxon>Fungi incertae sedis</taxon>
        <taxon>Mucoromycota</taxon>
        <taxon>Mucoromycotina</taxon>
        <taxon>Mucoromycetes</taxon>
        <taxon>Mucorales</taxon>
        <taxon>Mucorineae</taxon>
        <taxon>Mucoraceae</taxon>
        <taxon>Mucor</taxon>
    </lineage>
</organism>
<proteinExistence type="predicted"/>